<evidence type="ECO:0000256" key="1">
    <source>
        <dbReference type="SAM" id="MobiDB-lite"/>
    </source>
</evidence>
<dbReference type="RefSeq" id="XP_044719039.1">
    <property type="nucleotide sequence ID" value="XM_044866075.1"/>
</dbReference>
<dbReference type="OrthoDB" id="4925466at2759"/>
<organism evidence="2 3">
    <name type="scientific">Hirsutella rhossiliensis</name>
    <dbReference type="NCBI Taxonomy" id="111463"/>
    <lineage>
        <taxon>Eukaryota</taxon>
        <taxon>Fungi</taxon>
        <taxon>Dikarya</taxon>
        <taxon>Ascomycota</taxon>
        <taxon>Pezizomycotina</taxon>
        <taxon>Sordariomycetes</taxon>
        <taxon>Hypocreomycetidae</taxon>
        <taxon>Hypocreales</taxon>
        <taxon>Ophiocordycipitaceae</taxon>
        <taxon>Hirsutella</taxon>
    </lineage>
</organism>
<dbReference type="AlphaFoldDB" id="A0A9P8MWJ4"/>
<gene>
    <name evidence="2" type="ORF">HRG_07604</name>
</gene>
<proteinExistence type="predicted"/>
<name>A0A9P8MWJ4_9HYPO</name>
<evidence type="ECO:0000313" key="3">
    <source>
        <dbReference type="Proteomes" id="UP000824596"/>
    </source>
</evidence>
<dbReference type="Proteomes" id="UP000824596">
    <property type="component" value="Unassembled WGS sequence"/>
</dbReference>
<reference evidence="2" key="1">
    <citation type="submission" date="2021-09" db="EMBL/GenBank/DDBJ databases">
        <title>A high-quality genome of the endoparasitic fungus Hirsutella rhossiliensis with a comparison of Hirsutella genomes reveals transposable elements contributing to genome size variation.</title>
        <authorList>
            <person name="Lin R."/>
            <person name="Jiao Y."/>
            <person name="Sun X."/>
            <person name="Ling J."/>
            <person name="Xie B."/>
            <person name="Cheng X."/>
        </authorList>
    </citation>
    <scope>NUCLEOTIDE SEQUENCE</scope>
    <source>
        <strain evidence="2">HR02</strain>
    </source>
</reference>
<comment type="caution">
    <text evidence="2">The sequence shown here is derived from an EMBL/GenBank/DDBJ whole genome shotgun (WGS) entry which is preliminary data.</text>
</comment>
<accession>A0A9P8MWJ4</accession>
<feature type="region of interest" description="Disordered" evidence="1">
    <location>
        <begin position="131"/>
        <end position="155"/>
    </location>
</feature>
<protein>
    <submittedName>
        <fullName evidence="2">Uncharacterized protein</fullName>
    </submittedName>
</protein>
<keyword evidence="3" id="KW-1185">Reference proteome</keyword>
<evidence type="ECO:0000313" key="2">
    <source>
        <dbReference type="EMBL" id="KAH0961526.1"/>
    </source>
</evidence>
<sequence length="169" mass="18333">MDFSGLDTDSIGLAIELLKLDLESLIGTSKGKYLQGEVPDSELAIKAYISELESLESFVIDRRMSLSIARAVGTDGNAIHEEQLAESRAAQDRQFALNLDSRRRAKTSDDGVEATESNSQALYVGCADDDELDQAESSSWAASRPKPKTPQPTAVCTSCGDRHVFYDVA</sequence>
<dbReference type="EMBL" id="JAIZPD010000008">
    <property type="protein sequence ID" value="KAH0961526.1"/>
    <property type="molecule type" value="Genomic_DNA"/>
</dbReference>
<dbReference type="GeneID" id="68356733"/>